<comment type="caution">
    <text evidence="2">The sequence shown here is derived from an EMBL/GenBank/DDBJ whole genome shotgun (WGS) entry which is preliminary data.</text>
</comment>
<name>T0ZMY5_9ZZZZ</name>
<dbReference type="EMBL" id="AUZY01007474">
    <property type="protein sequence ID" value="EQD49706.1"/>
    <property type="molecule type" value="Genomic_DNA"/>
</dbReference>
<sequence length="123" mass="12799">PAADADHNAIAMAASAAHVVAGEVTRAVRDTWTDVGEVHVGDWIGLSARGVRAVSESVAGAATALLSDLVTPAHELVTIIEGDGSSAANTRRITEFLAERYPTLAVEVHHGGQPLYPYFVGVE</sequence>
<proteinExistence type="predicted"/>
<gene>
    <name evidence="2" type="ORF">B1B_11494</name>
</gene>
<accession>T0ZMY5</accession>
<dbReference type="InterPro" id="IPR033470">
    <property type="entry name" value="FakA-like_C"/>
</dbReference>
<dbReference type="AlphaFoldDB" id="T0ZMY5"/>
<feature type="domain" description="Fatty acid kinase subunit A-like C-terminal" evidence="1">
    <location>
        <begin position="1"/>
        <end position="123"/>
    </location>
</feature>
<reference evidence="2" key="1">
    <citation type="submission" date="2013-08" db="EMBL/GenBank/DDBJ databases">
        <authorList>
            <person name="Mendez C."/>
            <person name="Richter M."/>
            <person name="Ferrer M."/>
            <person name="Sanchez J."/>
        </authorList>
    </citation>
    <scope>NUCLEOTIDE SEQUENCE</scope>
</reference>
<protein>
    <submittedName>
        <fullName evidence="2">Dak phosphatase</fullName>
    </submittedName>
</protein>
<reference evidence="2" key="2">
    <citation type="journal article" date="2014" name="ISME J.">
        <title>Microbial stratification in low pH oxic and suboxic macroscopic growths along an acid mine drainage.</title>
        <authorList>
            <person name="Mendez-Garcia C."/>
            <person name="Mesa V."/>
            <person name="Sprenger R.R."/>
            <person name="Richter M."/>
            <person name="Diez M.S."/>
            <person name="Solano J."/>
            <person name="Bargiela R."/>
            <person name="Golyshina O.V."/>
            <person name="Manteca A."/>
            <person name="Ramos J.L."/>
            <person name="Gallego J.R."/>
            <person name="Llorente I."/>
            <person name="Martins Dos Santos V.A."/>
            <person name="Jensen O.N."/>
            <person name="Pelaez A.I."/>
            <person name="Sanchez J."/>
            <person name="Ferrer M."/>
        </authorList>
    </citation>
    <scope>NUCLEOTIDE SEQUENCE</scope>
</reference>
<dbReference type="SMART" id="SM01121">
    <property type="entry name" value="Dak1_2"/>
    <property type="match status" value="1"/>
</dbReference>
<feature type="non-terminal residue" evidence="2">
    <location>
        <position position="1"/>
    </location>
</feature>
<evidence type="ECO:0000313" key="2">
    <source>
        <dbReference type="EMBL" id="EQD49706.1"/>
    </source>
</evidence>
<organism evidence="2">
    <name type="scientific">mine drainage metagenome</name>
    <dbReference type="NCBI Taxonomy" id="410659"/>
    <lineage>
        <taxon>unclassified sequences</taxon>
        <taxon>metagenomes</taxon>
        <taxon>ecological metagenomes</taxon>
    </lineage>
</organism>
<dbReference type="Pfam" id="PF13684">
    <property type="entry name" value="FakA-like_C"/>
    <property type="match status" value="1"/>
</dbReference>
<evidence type="ECO:0000259" key="1">
    <source>
        <dbReference type="SMART" id="SM01121"/>
    </source>
</evidence>